<gene>
    <name evidence="10" type="ORF">RchiOBHm_Chr6g0277561</name>
</gene>
<dbReference type="OMA" id="CYKNKVF"/>
<dbReference type="PROSITE" id="PS01267">
    <property type="entry name" value="UPF0023"/>
    <property type="match status" value="1"/>
</dbReference>
<feature type="region of interest" description="Disordered" evidence="8">
    <location>
        <begin position="270"/>
        <end position="303"/>
    </location>
</feature>
<protein>
    <submittedName>
        <fullName evidence="10">Putative transcription factor C2H2 family</fullName>
    </submittedName>
</protein>
<dbReference type="InterPro" id="IPR037188">
    <property type="entry name" value="Sdo1/SBDS_central_sf"/>
</dbReference>
<dbReference type="SUPFAM" id="SSF89895">
    <property type="entry name" value="FYSH domain"/>
    <property type="match status" value="1"/>
</dbReference>
<keyword evidence="5" id="KW-0690">Ribosome biogenesis</keyword>
<dbReference type="PROSITE" id="PS00028">
    <property type="entry name" value="ZINC_FINGER_C2H2_1"/>
    <property type="match status" value="1"/>
</dbReference>
<dbReference type="InterPro" id="IPR046928">
    <property type="entry name" value="SDO1/SBDS_C"/>
</dbReference>
<dbReference type="PANTHER" id="PTHR10927:SF1">
    <property type="entry name" value="RIBOSOME MATURATION PROTEIN SBDS"/>
    <property type="match status" value="1"/>
</dbReference>
<dbReference type="GO" id="GO:0042256">
    <property type="term" value="P:cytosolic ribosome assembly"/>
    <property type="evidence" value="ECO:0007669"/>
    <property type="project" value="InterPro"/>
</dbReference>
<dbReference type="GO" id="GO:0008270">
    <property type="term" value="F:zinc ion binding"/>
    <property type="evidence" value="ECO:0007669"/>
    <property type="project" value="InterPro"/>
</dbReference>
<dbReference type="InterPro" id="IPR039100">
    <property type="entry name" value="Sdo1/SBDS-like"/>
</dbReference>
<evidence type="ECO:0000256" key="3">
    <source>
        <dbReference type="ARBA" id="ARBA00007433"/>
    </source>
</evidence>
<evidence type="ECO:0000256" key="6">
    <source>
        <dbReference type="ARBA" id="ARBA00023242"/>
    </source>
</evidence>
<evidence type="ECO:0000256" key="2">
    <source>
        <dbReference type="ARBA" id="ARBA00004496"/>
    </source>
</evidence>
<evidence type="ECO:0000313" key="11">
    <source>
        <dbReference type="Proteomes" id="UP000238479"/>
    </source>
</evidence>
<dbReference type="FunFam" id="3.30.1250.10:FF:000001">
    <property type="entry name" value="SBDS, ribosome maturation factor"/>
    <property type="match status" value="1"/>
</dbReference>
<dbReference type="FunFam" id="1.10.10.900:FF:000001">
    <property type="entry name" value="SBDS, ribosome maturation factor"/>
    <property type="match status" value="1"/>
</dbReference>
<organism evidence="10 11">
    <name type="scientific">Rosa chinensis</name>
    <name type="common">China rose</name>
    <dbReference type="NCBI Taxonomy" id="74649"/>
    <lineage>
        <taxon>Eukaryota</taxon>
        <taxon>Viridiplantae</taxon>
        <taxon>Streptophyta</taxon>
        <taxon>Embryophyta</taxon>
        <taxon>Tracheophyta</taxon>
        <taxon>Spermatophyta</taxon>
        <taxon>Magnoliopsida</taxon>
        <taxon>eudicotyledons</taxon>
        <taxon>Gunneridae</taxon>
        <taxon>Pentapetalae</taxon>
        <taxon>rosids</taxon>
        <taxon>fabids</taxon>
        <taxon>Rosales</taxon>
        <taxon>Rosaceae</taxon>
        <taxon>Rosoideae</taxon>
        <taxon>Rosoideae incertae sedis</taxon>
        <taxon>Rosa</taxon>
    </lineage>
</organism>
<dbReference type="Proteomes" id="UP000238479">
    <property type="component" value="Chromosome 6"/>
</dbReference>
<dbReference type="InterPro" id="IPR019783">
    <property type="entry name" value="SDO1/SBDS_N"/>
</dbReference>
<dbReference type="SMART" id="SM00451">
    <property type="entry name" value="ZnF_U1"/>
    <property type="match status" value="1"/>
</dbReference>
<reference evidence="10 11" key="1">
    <citation type="journal article" date="2018" name="Nat. Genet.">
        <title>The Rosa genome provides new insights in the design of modern roses.</title>
        <authorList>
            <person name="Bendahmane M."/>
        </authorList>
    </citation>
    <scope>NUCLEOTIDE SEQUENCE [LARGE SCALE GENOMIC DNA]</scope>
    <source>
        <strain evidence="11">cv. Old Blush</strain>
    </source>
</reference>
<comment type="subcellular location">
    <subcellularLocation>
        <location evidence="2">Cytoplasm</location>
    </subcellularLocation>
    <subcellularLocation>
        <location evidence="1">Nucleus</location>
    </subcellularLocation>
</comment>
<dbReference type="PANTHER" id="PTHR10927">
    <property type="entry name" value="RIBOSOME MATURATION PROTEIN SBDS"/>
    <property type="match status" value="1"/>
</dbReference>
<dbReference type="Gene3D" id="3.30.70.240">
    <property type="match status" value="1"/>
</dbReference>
<dbReference type="AlphaFoldDB" id="A0A2P6PSH8"/>
<comment type="subunit">
    <text evidence="7">Associates with the 60S ribosomal subunit.</text>
</comment>
<dbReference type="SUPFAM" id="SSF109728">
    <property type="entry name" value="Hypothetical protein AF0491, middle domain"/>
    <property type="match status" value="1"/>
</dbReference>
<dbReference type="InterPro" id="IPR018978">
    <property type="entry name" value="SDO1/SBDS_central"/>
</dbReference>
<accession>A0A2P6PSH8</accession>
<comment type="similarity">
    <text evidence="3">Belongs to the SDO1/SBDS family.</text>
</comment>
<dbReference type="EMBL" id="PDCK01000044">
    <property type="protein sequence ID" value="PRQ24899.1"/>
    <property type="molecule type" value="Genomic_DNA"/>
</dbReference>
<dbReference type="GO" id="GO:0005634">
    <property type="term" value="C:nucleus"/>
    <property type="evidence" value="ECO:0007669"/>
    <property type="project" value="UniProtKB-SubCell"/>
</dbReference>
<dbReference type="GO" id="GO:0005737">
    <property type="term" value="C:cytoplasm"/>
    <property type="evidence" value="ECO:0007669"/>
    <property type="project" value="UniProtKB-SubCell"/>
</dbReference>
<dbReference type="Pfam" id="PF20268">
    <property type="entry name" value="SBDS_C"/>
    <property type="match status" value="1"/>
</dbReference>
<evidence type="ECO:0000256" key="4">
    <source>
        <dbReference type="ARBA" id="ARBA00022490"/>
    </source>
</evidence>
<evidence type="ECO:0000313" key="10">
    <source>
        <dbReference type="EMBL" id="PRQ24899.1"/>
    </source>
</evidence>
<dbReference type="InterPro" id="IPR036236">
    <property type="entry name" value="Znf_C2H2_sf"/>
</dbReference>
<comment type="caution">
    <text evidence="10">The sequence shown here is derived from an EMBL/GenBank/DDBJ whole genome shotgun (WGS) entry which is preliminary data.</text>
</comment>
<keyword evidence="4" id="KW-0963">Cytoplasm</keyword>
<evidence type="ECO:0000256" key="5">
    <source>
        <dbReference type="ARBA" id="ARBA00022517"/>
    </source>
</evidence>
<dbReference type="Pfam" id="PF09377">
    <property type="entry name" value="SBDS_domain_II"/>
    <property type="match status" value="1"/>
</dbReference>
<dbReference type="Gene3D" id="1.10.10.900">
    <property type="entry name" value="SBDS protein C-terminal domain, subdomain 1"/>
    <property type="match status" value="1"/>
</dbReference>
<evidence type="ECO:0000256" key="7">
    <source>
        <dbReference type="ARBA" id="ARBA00049708"/>
    </source>
</evidence>
<evidence type="ECO:0000256" key="8">
    <source>
        <dbReference type="SAM" id="MobiDB-lite"/>
    </source>
</evidence>
<dbReference type="NCBIfam" id="TIGR00291">
    <property type="entry name" value="RNA_SBDS"/>
    <property type="match status" value="1"/>
</dbReference>
<dbReference type="OrthoDB" id="10253092at2759"/>
<dbReference type="InterPro" id="IPR013087">
    <property type="entry name" value="Znf_C2H2_type"/>
</dbReference>
<dbReference type="Gene3D" id="3.30.160.60">
    <property type="entry name" value="Classic Zinc Finger"/>
    <property type="match status" value="1"/>
</dbReference>
<evidence type="ECO:0000259" key="9">
    <source>
        <dbReference type="PROSITE" id="PS00028"/>
    </source>
</evidence>
<dbReference type="InterPro" id="IPR003604">
    <property type="entry name" value="Matrin/U1-like-C_Znf_C2H2"/>
</dbReference>
<keyword evidence="6" id="KW-0539">Nucleus</keyword>
<dbReference type="InterPro" id="IPR018023">
    <property type="entry name" value="Ribosome_mat_SBDS_CS"/>
</dbReference>
<dbReference type="Gene3D" id="3.30.1250.10">
    <property type="entry name" value="Ribosome maturation protein SBDS, N-terminal domain"/>
    <property type="match status" value="1"/>
</dbReference>
<dbReference type="Gramene" id="PRQ24899">
    <property type="protein sequence ID" value="PRQ24899"/>
    <property type="gene ID" value="RchiOBHm_Chr6g0277561"/>
</dbReference>
<dbReference type="STRING" id="74649.A0A2P6PSH8"/>
<keyword evidence="11" id="KW-1185">Reference proteome</keyword>
<evidence type="ECO:0000256" key="1">
    <source>
        <dbReference type="ARBA" id="ARBA00004123"/>
    </source>
</evidence>
<dbReference type="GO" id="GO:0003676">
    <property type="term" value="F:nucleic acid binding"/>
    <property type="evidence" value="ECO:0007669"/>
    <property type="project" value="InterPro"/>
</dbReference>
<name>A0A2P6PSH8_ROSCH</name>
<dbReference type="InterPro" id="IPR002140">
    <property type="entry name" value="Sdo1/SBDS"/>
</dbReference>
<dbReference type="InterPro" id="IPR036786">
    <property type="entry name" value="Ribosome_mat_SBDS_N_sf"/>
</dbReference>
<sequence>MMNKGGSRLVSKVQQPIGQKRLTNVAVVRLKKRGSRFEIACYKNKVLSWRSGVEKDLDEVLQSKTVYLNVSKGVLAKTKDLVAAFGSDDQTKICLEILDKGELQVAGKERESQLSSQFRDIATIVMQKTYNPETRRPYTISLIERLMHEIHFAVDPHSGSKKQALEVIHELQKQFPIKRSPMRLRLTVPEQEVSALLEKLTTWNASIVSKDPSGNQLSIICELDPGLYRDCEGLLMTLHGKYEVLALSVHAEGDTVIDQHEEYEDELPRSLIESADSESSKKKDTSPSSDPVMQLSEKMQTQSISTGNVKAIGEGKQSKCSTCNAFFGDSKQFRDHFKSEWHKHNLKRKSKQLPPLTEDECAADIDMDDSKADLKDYSF</sequence>
<dbReference type="SUPFAM" id="SSF57667">
    <property type="entry name" value="beta-beta-alpha zinc fingers"/>
    <property type="match status" value="1"/>
</dbReference>
<dbReference type="Pfam" id="PF01172">
    <property type="entry name" value="SBDS_N"/>
    <property type="match status" value="1"/>
</dbReference>
<proteinExistence type="inferred from homology"/>
<feature type="domain" description="C2H2-type" evidence="9">
    <location>
        <begin position="320"/>
        <end position="342"/>
    </location>
</feature>